<evidence type="ECO:0000313" key="2">
    <source>
        <dbReference type="Proteomes" id="UP000030121"/>
    </source>
</evidence>
<gene>
    <name evidence="1" type="ORF">Q764_12210</name>
</gene>
<dbReference type="Pfam" id="PF13563">
    <property type="entry name" value="2_5_RNA_ligase2"/>
    <property type="match status" value="1"/>
</dbReference>
<dbReference type="InterPro" id="IPR009097">
    <property type="entry name" value="Cyclic_Pdiesterase"/>
</dbReference>
<dbReference type="AlphaFoldDB" id="A0A0A2M8E4"/>
<dbReference type="eggNOG" id="COG1514">
    <property type="taxonomic scope" value="Bacteria"/>
</dbReference>
<proteinExistence type="predicted"/>
<keyword evidence="2" id="KW-1185">Reference proteome</keyword>
<dbReference type="EMBL" id="JRLW01000017">
    <property type="protein sequence ID" value="KGO87906.1"/>
    <property type="molecule type" value="Genomic_DNA"/>
</dbReference>
<comment type="caution">
    <text evidence="1">The sequence shown here is derived from an EMBL/GenBank/DDBJ whole genome shotgun (WGS) entry which is preliminary data.</text>
</comment>
<accession>A0A0A2M8E4</accession>
<dbReference type="SUPFAM" id="SSF55144">
    <property type="entry name" value="LigT-like"/>
    <property type="match status" value="1"/>
</dbReference>
<evidence type="ECO:0000313" key="1">
    <source>
        <dbReference type="EMBL" id="KGO87906.1"/>
    </source>
</evidence>
<dbReference type="STRING" id="1121899.GCA_000430025_02397"/>
<sequence length="169" mass="19329">MATVKNMKEDLNKEVGWFNSKNSLAHITINEFKTSELQLENIKKQLTYICNGFEPIKVHLNHFGSYDNGAFYIAPDACSKMGLKAIMKHLNNSLCIADKKTSSDPHMSVARRLSPEALGKAKELFDEVDLNFTCDHVVIRQFNPNIKQFEIIDRIPFNNKPAYSQGRFF</sequence>
<dbReference type="Proteomes" id="UP000030121">
    <property type="component" value="Unassembled WGS sequence"/>
</dbReference>
<name>A0A0A2M8E4_9FLAO</name>
<organism evidence="1 2">
    <name type="scientific">Flavobacterium suncheonense GH29-5 = DSM 17707</name>
    <dbReference type="NCBI Taxonomy" id="1121899"/>
    <lineage>
        <taxon>Bacteria</taxon>
        <taxon>Pseudomonadati</taxon>
        <taxon>Bacteroidota</taxon>
        <taxon>Flavobacteriia</taxon>
        <taxon>Flavobacteriales</taxon>
        <taxon>Flavobacteriaceae</taxon>
        <taxon>Flavobacterium</taxon>
    </lineage>
</organism>
<evidence type="ECO:0008006" key="3">
    <source>
        <dbReference type="Google" id="ProtNLM"/>
    </source>
</evidence>
<dbReference type="Gene3D" id="3.90.1140.10">
    <property type="entry name" value="Cyclic phosphodiesterase"/>
    <property type="match status" value="1"/>
</dbReference>
<protein>
    <recommendedName>
        <fullName evidence="3">2'-5' RNA ligase</fullName>
    </recommendedName>
</protein>
<reference evidence="1 2" key="1">
    <citation type="submission" date="2013-09" db="EMBL/GenBank/DDBJ databases">
        <authorList>
            <person name="Zeng Z."/>
            <person name="Chen C."/>
        </authorList>
    </citation>
    <scope>NUCLEOTIDE SEQUENCE [LARGE SCALE GENOMIC DNA]</scope>
    <source>
        <strain evidence="1 2">GH29-5</strain>
    </source>
</reference>